<dbReference type="GO" id="GO:0020037">
    <property type="term" value="F:heme binding"/>
    <property type="evidence" value="ECO:0007669"/>
    <property type="project" value="InterPro"/>
</dbReference>
<dbReference type="Pfam" id="PF09313">
    <property type="entry name" value="TehB-like"/>
    <property type="match status" value="1"/>
</dbReference>
<gene>
    <name evidence="2" type="ordered locus">Caul_0855</name>
</gene>
<accession>B0SVE7</accession>
<evidence type="ECO:0000313" key="2">
    <source>
        <dbReference type="EMBL" id="ABZ69986.1"/>
    </source>
</evidence>
<evidence type="ECO:0000259" key="1">
    <source>
        <dbReference type="Pfam" id="PF09313"/>
    </source>
</evidence>
<dbReference type="CDD" id="cd08916">
    <property type="entry name" value="TrHb3_P"/>
    <property type="match status" value="1"/>
</dbReference>
<name>B0SVE7_CAUSK</name>
<dbReference type="InterPro" id="IPR015392">
    <property type="entry name" value="TehB/YeaR-like_dom"/>
</dbReference>
<dbReference type="eggNOG" id="COG2346">
    <property type="taxonomic scope" value="Bacteria"/>
</dbReference>
<dbReference type="EMBL" id="CP000927">
    <property type="protein sequence ID" value="ABZ69986.1"/>
    <property type="molecule type" value="Genomic_DNA"/>
</dbReference>
<dbReference type="eggNOG" id="COG3615">
    <property type="taxonomic scope" value="Bacteria"/>
</dbReference>
<dbReference type="SUPFAM" id="SSF46458">
    <property type="entry name" value="Globin-like"/>
    <property type="match status" value="1"/>
</dbReference>
<dbReference type="SUPFAM" id="SSF51197">
    <property type="entry name" value="Clavaminate synthase-like"/>
    <property type="match status" value="1"/>
</dbReference>
<proteinExistence type="predicted"/>
<sequence length="224" mass="24961">MDPSQAAEIEAALPGLLGRFYDRVRADAELGPVFNDAVGDWSRHLATLADFWSSVMLTSGRYKGNPMQAHLKHGPRISSEMFGRWLEIWTQTTDEMMSPEVAAAMQAKAARIAQSLDLAIHFRLPTKDGAGAETPISKPYRSTPVFDDQTLPQALRKAHTTKEGVWGVIRVLEGCVRYRIEAHDRDVILSPGTPGLVRPQEPHHVEPVGPMRMQVEFYDHQPAL</sequence>
<protein>
    <recommendedName>
        <fullName evidence="1">TehB/YeaR-like domain-containing protein</fullName>
    </recommendedName>
</protein>
<reference evidence="2" key="1">
    <citation type="submission" date="2008-01" db="EMBL/GenBank/DDBJ databases">
        <title>Complete sequence of chromosome of Caulobacter sp. K31.</title>
        <authorList>
            <consortium name="US DOE Joint Genome Institute"/>
            <person name="Copeland A."/>
            <person name="Lucas S."/>
            <person name="Lapidus A."/>
            <person name="Barry K."/>
            <person name="Glavina del Rio T."/>
            <person name="Dalin E."/>
            <person name="Tice H."/>
            <person name="Pitluck S."/>
            <person name="Bruce D."/>
            <person name="Goodwin L."/>
            <person name="Thompson L.S."/>
            <person name="Brettin T."/>
            <person name="Detter J.C."/>
            <person name="Han C."/>
            <person name="Schmutz J."/>
            <person name="Larimer F."/>
            <person name="Land M."/>
            <person name="Hauser L."/>
            <person name="Kyrpides N."/>
            <person name="Kim E."/>
            <person name="Stephens C."/>
            <person name="Richardson P."/>
        </authorList>
    </citation>
    <scope>NUCLEOTIDE SEQUENCE [LARGE SCALE GENOMIC DNA]</scope>
    <source>
        <strain evidence="2">K31</strain>
    </source>
</reference>
<dbReference type="HOGENOM" id="CLU_1168647_0_0_5"/>
<dbReference type="KEGG" id="cak:Caul_0855"/>
<dbReference type="Gene3D" id="1.10.490.10">
    <property type="entry name" value="Globins"/>
    <property type="match status" value="1"/>
</dbReference>
<dbReference type="InterPro" id="IPR012292">
    <property type="entry name" value="Globin/Proto"/>
</dbReference>
<dbReference type="OrthoDB" id="25954at2"/>
<feature type="domain" description="TehB/YeaR-like" evidence="1">
    <location>
        <begin position="141"/>
        <end position="215"/>
    </location>
</feature>
<dbReference type="Gene3D" id="2.60.120.10">
    <property type="entry name" value="Jelly Rolls"/>
    <property type="match status" value="1"/>
</dbReference>
<dbReference type="InterPro" id="IPR014710">
    <property type="entry name" value="RmlC-like_jellyroll"/>
</dbReference>
<dbReference type="STRING" id="366602.Caul_0855"/>
<dbReference type="GO" id="GO:0019825">
    <property type="term" value="F:oxygen binding"/>
    <property type="evidence" value="ECO:0007669"/>
    <property type="project" value="InterPro"/>
</dbReference>
<dbReference type="InterPro" id="IPR009050">
    <property type="entry name" value="Globin-like_sf"/>
</dbReference>
<organism evidence="2">
    <name type="scientific">Caulobacter sp. (strain K31)</name>
    <dbReference type="NCBI Taxonomy" id="366602"/>
    <lineage>
        <taxon>Bacteria</taxon>
        <taxon>Pseudomonadati</taxon>
        <taxon>Pseudomonadota</taxon>
        <taxon>Alphaproteobacteria</taxon>
        <taxon>Caulobacterales</taxon>
        <taxon>Caulobacteraceae</taxon>
        <taxon>Caulobacter</taxon>
    </lineage>
</organism>
<dbReference type="AlphaFoldDB" id="B0SVE7"/>